<dbReference type="Proteomes" id="UP000591941">
    <property type="component" value="Unassembled WGS sequence"/>
</dbReference>
<evidence type="ECO:0000256" key="2">
    <source>
        <dbReference type="ARBA" id="ARBA00022723"/>
    </source>
</evidence>
<feature type="domain" description="HD/PDEase" evidence="7">
    <location>
        <begin position="19"/>
        <end position="147"/>
    </location>
</feature>
<evidence type="ECO:0000313" key="8">
    <source>
        <dbReference type="EMBL" id="MBB6477144.1"/>
    </source>
</evidence>
<dbReference type="EC" id="3.6.1.41" evidence="1"/>
<dbReference type="OrthoDB" id="5295945at2"/>
<comment type="catalytic activity">
    <reaction evidence="6">
        <text>P(1),P(4)-bis(5'-adenosyl) tetraphosphate + H2O = 2 ADP + 2 H(+)</text>
        <dbReference type="Rhea" id="RHEA:24252"/>
        <dbReference type="ChEBI" id="CHEBI:15377"/>
        <dbReference type="ChEBI" id="CHEBI:15378"/>
        <dbReference type="ChEBI" id="CHEBI:58141"/>
        <dbReference type="ChEBI" id="CHEBI:456216"/>
        <dbReference type="EC" id="3.6.1.41"/>
    </reaction>
</comment>
<organism evidence="8 9">
    <name type="scientific">Negativicoccus succinicivorans</name>
    <dbReference type="NCBI Taxonomy" id="620903"/>
    <lineage>
        <taxon>Bacteria</taxon>
        <taxon>Bacillati</taxon>
        <taxon>Bacillota</taxon>
        <taxon>Negativicutes</taxon>
        <taxon>Veillonellales</taxon>
        <taxon>Veillonellaceae</taxon>
        <taxon>Negativicoccus</taxon>
    </lineage>
</organism>
<accession>A0A841QX52</accession>
<name>A0A841QX52_9FIRM</name>
<dbReference type="InterPro" id="IPR051094">
    <property type="entry name" value="Diverse_Catalytic_Enzymes"/>
</dbReference>
<keyword evidence="3" id="KW-0547">Nucleotide-binding</keyword>
<dbReference type="Pfam" id="PF01966">
    <property type="entry name" value="HD"/>
    <property type="match status" value="1"/>
</dbReference>
<evidence type="ECO:0000256" key="5">
    <source>
        <dbReference type="ARBA" id="ARBA00023004"/>
    </source>
</evidence>
<keyword evidence="5" id="KW-0408">Iron</keyword>
<dbReference type="CDD" id="cd00077">
    <property type="entry name" value="HDc"/>
    <property type="match status" value="1"/>
</dbReference>
<sequence length="195" mass="21963">MTVKTVSTKELRKKMKELLSEKRYRHSLGVAHTASVLAQQFGGDPKQAERCGLVHDCAKEMSLTEMQELLADQKQQISPMMWHMRSLLHGPAGAVYAKNNFGFTDPLELAAIAYHTTGREAMSHLELIIFVADYIEPTREYDGVEQIRAIAKTDLRKAALAGIDSTIRHLLNLGQEIYTPTVDVRNYLIKETQHA</sequence>
<reference evidence="8 9" key="1">
    <citation type="submission" date="2020-08" db="EMBL/GenBank/DDBJ databases">
        <title>Genomic Encyclopedia of Type Strains, Phase IV (KMG-IV): sequencing the most valuable type-strain genomes for metagenomic binning, comparative biology and taxonomic classification.</title>
        <authorList>
            <person name="Goeker M."/>
        </authorList>
    </citation>
    <scope>NUCLEOTIDE SEQUENCE [LARGE SCALE GENOMIC DNA]</scope>
    <source>
        <strain evidence="8 9">DSM 21255</strain>
    </source>
</reference>
<protein>
    <recommendedName>
        <fullName evidence="1">bis(5'-nucleosyl)-tetraphosphatase (symmetrical)</fullName>
        <ecNumber evidence="1">3.6.1.41</ecNumber>
    </recommendedName>
</protein>
<evidence type="ECO:0000313" key="9">
    <source>
        <dbReference type="Proteomes" id="UP000591941"/>
    </source>
</evidence>
<dbReference type="Gene3D" id="1.10.3210.10">
    <property type="entry name" value="Hypothetical protein af1432"/>
    <property type="match status" value="1"/>
</dbReference>
<dbReference type="PANTHER" id="PTHR35795">
    <property type="entry name" value="SLR1885 PROTEIN"/>
    <property type="match status" value="1"/>
</dbReference>
<dbReference type="PANTHER" id="PTHR35795:SF1">
    <property type="entry name" value="BIS(5'-NUCLEOSYL)-TETRAPHOSPHATASE, SYMMETRICAL"/>
    <property type="match status" value="1"/>
</dbReference>
<dbReference type="InterPro" id="IPR006674">
    <property type="entry name" value="HD_domain"/>
</dbReference>
<gene>
    <name evidence="8" type="ORF">HNR45_000166</name>
</gene>
<proteinExistence type="predicted"/>
<evidence type="ECO:0000256" key="1">
    <source>
        <dbReference type="ARBA" id="ARBA00012506"/>
    </source>
</evidence>
<dbReference type="RefSeq" id="WP_159821969.1">
    <property type="nucleotide sequence ID" value="NZ_CABWNB010000001.1"/>
</dbReference>
<dbReference type="EMBL" id="JACHHI010000001">
    <property type="protein sequence ID" value="MBB6477144.1"/>
    <property type="molecule type" value="Genomic_DNA"/>
</dbReference>
<dbReference type="InterPro" id="IPR005249">
    <property type="entry name" value="YqeK"/>
</dbReference>
<dbReference type="SUPFAM" id="SSF109604">
    <property type="entry name" value="HD-domain/PDEase-like"/>
    <property type="match status" value="1"/>
</dbReference>
<dbReference type="SMART" id="SM00471">
    <property type="entry name" value="HDc"/>
    <property type="match status" value="1"/>
</dbReference>
<keyword evidence="9" id="KW-1185">Reference proteome</keyword>
<dbReference type="GO" id="GO:0008803">
    <property type="term" value="F:bis(5'-nucleosyl)-tetraphosphatase (symmetrical) activity"/>
    <property type="evidence" value="ECO:0007669"/>
    <property type="project" value="UniProtKB-EC"/>
</dbReference>
<dbReference type="InterPro" id="IPR003607">
    <property type="entry name" value="HD/PDEase_dom"/>
</dbReference>
<evidence type="ECO:0000256" key="4">
    <source>
        <dbReference type="ARBA" id="ARBA00022801"/>
    </source>
</evidence>
<dbReference type="GO" id="GO:0000166">
    <property type="term" value="F:nucleotide binding"/>
    <property type="evidence" value="ECO:0007669"/>
    <property type="project" value="UniProtKB-KW"/>
</dbReference>
<comment type="caution">
    <text evidence="8">The sequence shown here is derived from an EMBL/GenBank/DDBJ whole genome shotgun (WGS) entry which is preliminary data.</text>
</comment>
<evidence type="ECO:0000259" key="7">
    <source>
        <dbReference type="SMART" id="SM00471"/>
    </source>
</evidence>
<dbReference type="GeneID" id="93485450"/>
<keyword evidence="2" id="KW-0479">Metal-binding</keyword>
<dbReference type="NCBIfam" id="TIGR00488">
    <property type="entry name" value="bis(5'-nucleosyl)-tetraphosphatase (symmetrical) YqeK"/>
    <property type="match status" value="1"/>
</dbReference>
<evidence type="ECO:0000256" key="6">
    <source>
        <dbReference type="ARBA" id="ARBA00049417"/>
    </source>
</evidence>
<evidence type="ECO:0000256" key="3">
    <source>
        <dbReference type="ARBA" id="ARBA00022741"/>
    </source>
</evidence>
<dbReference type="GO" id="GO:0046872">
    <property type="term" value="F:metal ion binding"/>
    <property type="evidence" value="ECO:0007669"/>
    <property type="project" value="UniProtKB-KW"/>
</dbReference>
<dbReference type="AlphaFoldDB" id="A0A841QX52"/>
<keyword evidence="4 8" id="KW-0378">Hydrolase</keyword>